<protein>
    <submittedName>
        <fullName evidence="2">Uncharacterized protein</fullName>
    </submittedName>
</protein>
<reference evidence="2 3" key="1">
    <citation type="submission" date="2016-10" db="EMBL/GenBank/DDBJ databases">
        <authorList>
            <person name="de Groot N.N."/>
        </authorList>
    </citation>
    <scope>NUCLEOTIDE SEQUENCE [LARGE SCALE GENOMIC DNA]</scope>
    <source>
        <strain evidence="2 3">ATCC 700224</strain>
    </source>
</reference>
<feature type="chain" id="PRO_5011626270" evidence="1">
    <location>
        <begin position="28"/>
        <end position="193"/>
    </location>
</feature>
<feature type="signal peptide" evidence="1">
    <location>
        <begin position="1"/>
        <end position="27"/>
    </location>
</feature>
<organism evidence="2 3">
    <name type="scientific">Rhodospira trueperi</name>
    <dbReference type="NCBI Taxonomy" id="69960"/>
    <lineage>
        <taxon>Bacteria</taxon>
        <taxon>Pseudomonadati</taxon>
        <taxon>Pseudomonadota</taxon>
        <taxon>Alphaproteobacteria</taxon>
        <taxon>Rhodospirillales</taxon>
        <taxon>Rhodospirillaceae</taxon>
        <taxon>Rhodospira</taxon>
    </lineage>
</organism>
<evidence type="ECO:0000313" key="2">
    <source>
        <dbReference type="EMBL" id="SDE64120.1"/>
    </source>
</evidence>
<accession>A0A1G7EKA0</accession>
<dbReference type="STRING" id="69960.SAMN05421720_109110"/>
<dbReference type="OrthoDB" id="7265885at2"/>
<gene>
    <name evidence="2" type="ORF">SAMN05421720_109110</name>
</gene>
<dbReference type="Proteomes" id="UP000199412">
    <property type="component" value="Unassembled WGS sequence"/>
</dbReference>
<keyword evidence="1" id="KW-0732">Signal</keyword>
<dbReference type="RefSeq" id="WP_092786859.1">
    <property type="nucleotide sequence ID" value="NZ_FNAP01000009.1"/>
</dbReference>
<dbReference type="AlphaFoldDB" id="A0A1G7EKA0"/>
<keyword evidence="3" id="KW-1185">Reference proteome</keyword>
<sequence length="193" mass="20410">MTRPVSALVVAAAVAAFTLAQPDTARADEVEESIQAALEAYQAGDVAMAKEELDFASQLLSQMKAAGLADFLPAPLPGWQREDAETQAMGAAMMGGGLSASAVYTSGDKRLNIEMLADNPMVTAMAGMFGNTAAMGAMGTVRRINRQKVVITNDGELQTLVNNRILIQMNGSAPTEDMEAYFAEIDIEGLNDF</sequence>
<dbReference type="EMBL" id="FNAP01000009">
    <property type="protein sequence ID" value="SDE64120.1"/>
    <property type="molecule type" value="Genomic_DNA"/>
</dbReference>
<name>A0A1G7EKA0_9PROT</name>
<proteinExistence type="predicted"/>
<evidence type="ECO:0000256" key="1">
    <source>
        <dbReference type="SAM" id="SignalP"/>
    </source>
</evidence>
<evidence type="ECO:0000313" key="3">
    <source>
        <dbReference type="Proteomes" id="UP000199412"/>
    </source>
</evidence>